<reference evidence="1 2" key="1">
    <citation type="submission" date="2020-08" db="EMBL/GenBank/DDBJ databases">
        <title>Genomic Encyclopedia of Type Strains, Phase III (KMG-III): the genomes of soil and plant-associated and newly described type strains.</title>
        <authorList>
            <person name="Whitman W."/>
        </authorList>
    </citation>
    <scope>NUCLEOTIDE SEQUENCE [LARGE SCALE GENOMIC DNA]</scope>
    <source>
        <strain evidence="1 2">CECT 3226</strain>
    </source>
</reference>
<sequence length="56" mass="5975">MEGVWAHVKRSLANLAVAALDRLEAGNRLKRLGYRPVTLDGFITGTGLALDDPASP</sequence>
<dbReference type="Proteomes" id="UP000568022">
    <property type="component" value="Unassembled WGS sequence"/>
</dbReference>
<accession>A0A7W8BTB5</accession>
<evidence type="ECO:0008006" key="3">
    <source>
        <dbReference type="Google" id="ProtNLM"/>
    </source>
</evidence>
<keyword evidence="2" id="KW-1185">Reference proteome</keyword>
<dbReference type="EMBL" id="JACHJE010000017">
    <property type="protein sequence ID" value="MBB5129201.1"/>
    <property type="molecule type" value="Genomic_DNA"/>
</dbReference>
<gene>
    <name evidence="1" type="ORF">FHS32_005986</name>
</gene>
<name>A0A7W8BTB5_9ACTN</name>
<organism evidence="1 2">
    <name type="scientific">Streptomyces griseoloalbus</name>
    <dbReference type="NCBI Taxonomy" id="67303"/>
    <lineage>
        <taxon>Bacteria</taxon>
        <taxon>Bacillati</taxon>
        <taxon>Actinomycetota</taxon>
        <taxon>Actinomycetes</taxon>
        <taxon>Kitasatosporales</taxon>
        <taxon>Streptomycetaceae</taxon>
        <taxon>Streptomyces</taxon>
    </lineage>
</organism>
<dbReference type="AlphaFoldDB" id="A0A7W8BTB5"/>
<protein>
    <recommendedName>
        <fullName evidence="3">Transposase</fullName>
    </recommendedName>
</protein>
<comment type="caution">
    <text evidence="1">The sequence shown here is derived from an EMBL/GenBank/DDBJ whole genome shotgun (WGS) entry which is preliminary data.</text>
</comment>
<proteinExistence type="predicted"/>
<evidence type="ECO:0000313" key="1">
    <source>
        <dbReference type="EMBL" id="MBB5129201.1"/>
    </source>
</evidence>
<evidence type="ECO:0000313" key="2">
    <source>
        <dbReference type="Proteomes" id="UP000568022"/>
    </source>
</evidence>